<dbReference type="Pfam" id="PF00936">
    <property type="entry name" value="BMC"/>
    <property type="match status" value="1"/>
</dbReference>
<evidence type="ECO:0000259" key="4">
    <source>
        <dbReference type="PROSITE" id="PS51930"/>
    </source>
</evidence>
<keyword evidence="6" id="KW-1185">Reference proteome</keyword>
<dbReference type="PROSITE" id="PS51930">
    <property type="entry name" value="BMC_2"/>
    <property type="match status" value="1"/>
</dbReference>
<dbReference type="InterPro" id="IPR050575">
    <property type="entry name" value="BMC_shell"/>
</dbReference>
<dbReference type="InterPro" id="IPR037233">
    <property type="entry name" value="CcmK-like_sf"/>
</dbReference>
<organism evidence="5 6">
    <name type="scientific">Kutzneria chonburiensis</name>
    <dbReference type="NCBI Taxonomy" id="1483604"/>
    <lineage>
        <taxon>Bacteria</taxon>
        <taxon>Bacillati</taxon>
        <taxon>Actinomycetota</taxon>
        <taxon>Actinomycetes</taxon>
        <taxon>Pseudonocardiales</taxon>
        <taxon>Pseudonocardiaceae</taxon>
        <taxon>Kutzneria</taxon>
    </lineage>
</organism>
<dbReference type="PANTHER" id="PTHR33941">
    <property type="entry name" value="PROPANEDIOL UTILIZATION PROTEIN PDUA"/>
    <property type="match status" value="1"/>
</dbReference>
<keyword evidence="2" id="KW-1283">Bacterial microcompartment</keyword>
<evidence type="ECO:0000256" key="1">
    <source>
        <dbReference type="ARBA" id="ARBA00024322"/>
    </source>
</evidence>
<feature type="domain" description="BMC" evidence="4">
    <location>
        <begin position="5"/>
        <end position="90"/>
    </location>
</feature>
<dbReference type="InterPro" id="IPR044872">
    <property type="entry name" value="CcmK/CsoS1_BMC"/>
</dbReference>
<evidence type="ECO:0000313" key="6">
    <source>
        <dbReference type="Proteomes" id="UP001589810"/>
    </source>
</evidence>
<evidence type="ECO:0000256" key="3">
    <source>
        <dbReference type="PROSITE-ProRule" id="PRU01278"/>
    </source>
</evidence>
<protein>
    <submittedName>
        <fullName evidence="5">BMC domain-containing protein</fullName>
    </submittedName>
</protein>
<name>A0ABV6MQA5_9PSEU</name>
<sequence length="98" mass="9739">MANTAVGFVETEGFVPIFDAVDAMVKSTNVIVEGVVRLGGGLVAVAVSGDLATVEEATEIGEETAKALSGGSVRSIVFANPCDAVAALAADTALLEGN</sequence>
<dbReference type="RefSeq" id="WP_273940918.1">
    <property type="nucleotide sequence ID" value="NZ_CP097263.1"/>
</dbReference>
<dbReference type="EMBL" id="JBHLUD010000004">
    <property type="protein sequence ID" value="MFC0542500.1"/>
    <property type="molecule type" value="Genomic_DNA"/>
</dbReference>
<comment type="caution">
    <text evidence="5">The sequence shown here is derived from an EMBL/GenBank/DDBJ whole genome shotgun (WGS) entry which is preliminary data.</text>
</comment>
<dbReference type="Gene3D" id="3.30.70.1710">
    <property type="match status" value="1"/>
</dbReference>
<evidence type="ECO:0000256" key="2">
    <source>
        <dbReference type="ARBA" id="ARBA00024446"/>
    </source>
</evidence>
<accession>A0ABV6MQA5</accession>
<comment type="similarity">
    <text evidence="3">Belongs to the bacterial microcompartments protein family.</text>
</comment>
<dbReference type="InterPro" id="IPR000249">
    <property type="entry name" value="BMC_dom"/>
</dbReference>
<dbReference type="SUPFAM" id="SSF143414">
    <property type="entry name" value="CcmK-like"/>
    <property type="match status" value="1"/>
</dbReference>
<evidence type="ECO:0000313" key="5">
    <source>
        <dbReference type="EMBL" id="MFC0542500.1"/>
    </source>
</evidence>
<dbReference type="SMART" id="SM00877">
    <property type="entry name" value="BMC"/>
    <property type="match status" value="1"/>
</dbReference>
<proteinExistence type="inferred from homology"/>
<comment type="subcellular location">
    <subcellularLocation>
        <location evidence="1">Bacterial microcompartment</location>
    </subcellularLocation>
</comment>
<dbReference type="Proteomes" id="UP001589810">
    <property type="component" value="Unassembled WGS sequence"/>
</dbReference>
<reference evidence="5 6" key="1">
    <citation type="submission" date="2024-09" db="EMBL/GenBank/DDBJ databases">
        <authorList>
            <person name="Sun Q."/>
            <person name="Mori K."/>
        </authorList>
    </citation>
    <scope>NUCLEOTIDE SEQUENCE [LARGE SCALE GENOMIC DNA]</scope>
    <source>
        <strain evidence="5 6">TBRC 1432</strain>
    </source>
</reference>
<dbReference type="PANTHER" id="PTHR33941:SF11">
    <property type="entry name" value="BACTERIAL MICROCOMPARTMENT SHELL PROTEIN PDUJ"/>
    <property type="match status" value="1"/>
</dbReference>
<gene>
    <name evidence="5" type="ORF">ACFFH7_13460</name>
</gene>